<gene>
    <name evidence="2" type="ORF">XYCOK13_15670</name>
</gene>
<keyword evidence="1" id="KW-1133">Transmembrane helix</keyword>
<evidence type="ECO:0000256" key="1">
    <source>
        <dbReference type="SAM" id="Phobius"/>
    </source>
</evidence>
<feature type="transmembrane region" description="Helical" evidence="1">
    <location>
        <begin position="95"/>
        <end position="113"/>
    </location>
</feature>
<feature type="transmembrane region" description="Helical" evidence="1">
    <location>
        <begin position="39"/>
        <end position="57"/>
    </location>
</feature>
<dbReference type="AlphaFoldDB" id="A0A8J4H0N4"/>
<keyword evidence="1" id="KW-0812">Transmembrane</keyword>
<evidence type="ECO:0000313" key="2">
    <source>
        <dbReference type="EMBL" id="GIQ68743.1"/>
    </source>
</evidence>
<dbReference type="RefSeq" id="WP_213411412.1">
    <property type="nucleotide sequence ID" value="NZ_BOVK01000018.1"/>
</dbReference>
<dbReference type="EMBL" id="BOVK01000018">
    <property type="protein sequence ID" value="GIQ68743.1"/>
    <property type="molecule type" value="Genomic_DNA"/>
</dbReference>
<sequence>MLSRMIRSPFTALAILALTIGLLWMHFIAPPSLEPYRPWVKLGALLLITLFIILVLIHNRRHPHNKLSLLSWTPYEFKEEDEGMKWITLQACRKVYMFYYFAIPAGALLIAVFHSYSFMPLLMLFVLGGCQYWIYWREIRKYLQQEKG</sequence>
<name>A0A8J4H0N4_9BACL</name>
<organism evidence="2 3">
    <name type="scientific">Xylanibacillus composti</name>
    <dbReference type="NCBI Taxonomy" id="1572762"/>
    <lineage>
        <taxon>Bacteria</taxon>
        <taxon>Bacillati</taxon>
        <taxon>Bacillota</taxon>
        <taxon>Bacilli</taxon>
        <taxon>Bacillales</taxon>
        <taxon>Paenibacillaceae</taxon>
        <taxon>Xylanibacillus</taxon>
    </lineage>
</organism>
<reference evidence="2" key="1">
    <citation type="submission" date="2021-04" db="EMBL/GenBank/DDBJ databases">
        <title>Draft genome sequence of Xylanibacillus composti strain K13.</title>
        <authorList>
            <person name="Uke A."/>
            <person name="Chhe C."/>
            <person name="Baramee S."/>
            <person name="Kosugi A."/>
        </authorList>
    </citation>
    <scope>NUCLEOTIDE SEQUENCE</scope>
    <source>
        <strain evidence="2">K13</strain>
    </source>
</reference>
<protein>
    <submittedName>
        <fullName evidence="2">Uncharacterized protein</fullName>
    </submittedName>
</protein>
<keyword evidence="3" id="KW-1185">Reference proteome</keyword>
<accession>A0A8J4H0N4</accession>
<keyword evidence="1" id="KW-0472">Membrane</keyword>
<proteinExistence type="predicted"/>
<evidence type="ECO:0000313" key="3">
    <source>
        <dbReference type="Proteomes" id="UP000677918"/>
    </source>
</evidence>
<dbReference type="Proteomes" id="UP000677918">
    <property type="component" value="Unassembled WGS sequence"/>
</dbReference>
<comment type="caution">
    <text evidence="2">The sequence shown here is derived from an EMBL/GenBank/DDBJ whole genome shotgun (WGS) entry which is preliminary data.</text>
</comment>
<feature type="transmembrane region" description="Helical" evidence="1">
    <location>
        <begin position="12"/>
        <end position="33"/>
    </location>
</feature>
<feature type="transmembrane region" description="Helical" evidence="1">
    <location>
        <begin position="119"/>
        <end position="136"/>
    </location>
</feature>